<dbReference type="RefSeq" id="WP_309390700.1">
    <property type="nucleotide sequence ID" value="NZ_JADBEO010000014.1"/>
</dbReference>
<gene>
    <name evidence="2" type="ORF">IHQ68_08410</name>
</gene>
<dbReference type="Proteomes" id="UP001181622">
    <property type="component" value="Unassembled WGS sequence"/>
</dbReference>
<protein>
    <submittedName>
        <fullName evidence="2">Transglutaminase family protein</fullName>
    </submittedName>
</protein>
<dbReference type="Pfam" id="PF01841">
    <property type="entry name" value="Transglut_core"/>
    <property type="match status" value="1"/>
</dbReference>
<dbReference type="Gene3D" id="3.10.620.30">
    <property type="match status" value="1"/>
</dbReference>
<dbReference type="InterPro" id="IPR013589">
    <property type="entry name" value="Bac_transglu_N"/>
</dbReference>
<accession>A0ABU1DEU4</accession>
<dbReference type="InterPro" id="IPR002931">
    <property type="entry name" value="Transglutaminase-like"/>
</dbReference>
<comment type="caution">
    <text evidence="2">The sequence shown here is derived from an EMBL/GenBank/DDBJ whole genome shotgun (WGS) entry which is preliminary data.</text>
</comment>
<evidence type="ECO:0000313" key="2">
    <source>
        <dbReference type="EMBL" id="MDR4306638.1"/>
    </source>
</evidence>
<dbReference type="SMART" id="SM00460">
    <property type="entry name" value="TGc"/>
    <property type="match status" value="1"/>
</dbReference>
<reference evidence="2" key="1">
    <citation type="submission" date="2020-10" db="EMBL/GenBank/DDBJ databases">
        <authorList>
            <person name="Abbas A."/>
            <person name="Razzaq R."/>
            <person name="Waqas M."/>
            <person name="Abbas N."/>
            <person name="Nielsen T.K."/>
            <person name="Hansen L.H."/>
            <person name="Hussain S."/>
            <person name="Shahid M."/>
        </authorList>
    </citation>
    <scope>NUCLEOTIDE SEQUENCE</scope>
    <source>
        <strain evidence="2">S14</strain>
    </source>
</reference>
<sequence>MNYEITLEISYDYPNAVKDARHILRVRPRAEPGQRVTAVSLAVSPKPSEAINERDFFGNQIDHVFIQPSHDEMTVTMKAKVSVGRGALDLDATPSVGELIDVAHAARLSVPSAPMHFLGDSRIVRAMPALTGYAMDALDMSAPSGAAILAFAKRIQKEFKYAPGATEVDTPLEEAFRRKEGVCQDFAHVMIAALRGMGVPAAYVSGYIRTIPPPGKRRLEGADAMHAWVAVWLGAKTGWRGFDPTNGILALNDHIVVASGRDYSDVAPIDGVLITAGPHTTKHSVDVKPIGEFSEPGVATAIPRR</sequence>
<evidence type="ECO:0000259" key="1">
    <source>
        <dbReference type="SMART" id="SM00460"/>
    </source>
</evidence>
<feature type="domain" description="Transglutaminase-like" evidence="1">
    <location>
        <begin position="175"/>
        <end position="246"/>
    </location>
</feature>
<dbReference type="EMBL" id="JADBEO010000014">
    <property type="protein sequence ID" value="MDR4306638.1"/>
    <property type="molecule type" value="Genomic_DNA"/>
</dbReference>
<dbReference type="Pfam" id="PF08379">
    <property type="entry name" value="Bact_transglu_N"/>
    <property type="match status" value="1"/>
</dbReference>
<proteinExistence type="predicted"/>
<dbReference type="PANTHER" id="PTHR33490:SF7">
    <property type="entry name" value="BLR2979 PROTEIN"/>
    <property type="match status" value="1"/>
</dbReference>
<dbReference type="PANTHER" id="PTHR33490">
    <property type="entry name" value="BLR5614 PROTEIN-RELATED"/>
    <property type="match status" value="1"/>
</dbReference>
<dbReference type="InterPro" id="IPR038765">
    <property type="entry name" value="Papain-like_cys_pep_sf"/>
</dbReference>
<keyword evidence="3" id="KW-1185">Reference proteome</keyword>
<evidence type="ECO:0000313" key="3">
    <source>
        <dbReference type="Proteomes" id="UP001181622"/>
    </source>
</evidence>
<name>A0ABU1DEU4_9HYPH</name>
<organism evidence="2 3">
    <name type="scientific">Chelatococcus sambhunathii</name>
    <dbReference type="NCBI Taxonomy" id="363953"/>
    <lineage>
        <taxon>Bacteria</taxon>
        <taxon>Pseudomonadati</taxon>
        <taxon>Pseudomonadota</taxon>
        <taxon>Alphaproteobacteria</taxon>
        <taxon>Hyphomicrobiales</taxon>
        <taxon>Chelatococcaceae</taxon>
        <taxon>Chelatococcus</taxon>
    </lineage>
</organism>
<dbReference type="SUPFAM" id="SSF54001">
    <property type="entry name" value="Cysteine proteinases"/>
    <property type="match status" value="1"/>
</dbReference>